<sequence length="112" mass="12785">MWCQIDVIRVLHVTQWRRESRPGSRGADAKIGGRKKPSVREILARQLFCHLDRPQPQAYVDKNKDKDRISGEMKLCIGNNYISGIFLNHAPAPTAGLTKVLVFERVFINTLQ</sequence>
<dbReference type="EMBL" id="JAAHCF010000125">
    <property type="protein sequence ID" value="KAK8147808.1"/>
    <property type="molecule type" value="Genomic_DNA"/>
</dbReference>
<gene>
    <name evidence="1" type="ORF">G3M48_000981</name>
</gene>
<reference evidence="1 2" key="1">
    <citation type="submission" date="2020-02" db="EMBL/GenBank/DDBJ databases">
        <title>Comparative genomics of the hypocrealean fungal genus Beauvera.</title>
        <authorList>
            <person name="Showalter D.N."/>
            <person name="Bushley K.E."/>
            <person name="Rehner S.A."/>
        </authorList>
    </citation>
    <scope>NUCLEOTIDE SEQUENCE [LARGE SCALE GENOMIC DNA]</scope>
    <source>
        <strain evidence="1 2">ARSEF4384</strain>
    </source>
</reference>
<comment type="caution">
    <text evidence="1">The sequence shown here is derived from an EMBL/GenBank/DDBJ whole genome shotgun (WGS) entry which is preliminary data.</text>
</comment>
<accession>A0AAW0S0K9</accession>
<protein>
    <submittedName>
        <fullName evidence="1">Uncharacterized protein</fullName>
    </submittedName>
</protein>
<dbReference type="AlphaFoldDB" id="A0AAW0S0K9"/>
<evidence type="ECO:0000313" key="1">
    <source>
        <dbReference type="EMBL" id="KAK8147808.1"/>
    </source>
</evidence>
<evidence type="ECO:0000313" key="2">
    <source>
        <dbReference type="Proteomes" id="UP001397290"/>
    </source>
</evidence>
<keyword evidence="2" id="KW-1185">Reference proteome</keyword>
<name>A0AAW0S0K9_9HYPO</name>
<organism evidence="1 2">
    <name type="scientific">Beauveria asiatica</name>
    <dbReference type="NCBI Taxonomy" id="1069075"/>
    <lineage>
        <taxon>Eukaryota</taxon>
        <taxon>Fungi</taxon>
        <taxon>Dikarya</taxon>
        <taxon>Ascomycota</taxon>
        <taxon>Pezizomycotina</taxon>
        <taxon>Sordariomycetes</taxon>
        <taxon>Hypocreomycetidae</taxon>
        <taxon>Hypocreales</taxon>
        <taxon>Cordycipitaceae</taxon>
        <taxon>Beauveria</taxon>
    </lineage>
</organism>
<dbReference type="Proteomes" id="UP001397290">
    <property type="component" value="Unassembled WGS sequence"/>
</dbReference>
<proteinExistence type="predicted"/>